<accession>A0ABX5ELF3</accession>
<organism evidence="1 2">
    <name type="scientific">Laceyella sediminis</name>
    <dbReference type="NCBI Taxonomy" id="573074"/>
    <lineage>
        <taxon>Bacteria</taxon>
        <taxon>Bacillati</taxon>
        <taxon>Bacillota</taxon>
        <taxon>Bacilli</taxon>
        <taxon>Bacillales</taxon>
        <taxon>Thermoactinomycetaceae</taxon>
        <taxon>Laceyella</taxon>
    </lineage>
</organism>
<gene>
    <name evidence="1" type="ORF">CLV36_1113</name>
</gene>
<evidence type="ECO:0000313" key="2">
    <source>
        <dbReference type="Proteomes" id="UP000238836"/>
    </source>
</evidence>
<proteinExistence type="predicted"/>
<protein>
    <submittedName>
        <fullName evidence="1">Uncharacterized protein</fullName>
    </submittedName>
</protein>
<keyword evidence="2" id="KW-1185">Reference proteome</keyword>
<evidence type="ECO:0000313" key="1">
    <source>
        <dbReference type="EMBL" id="PRZ12789.1"/>
    </source>
</evidence>
<name>A0ABX5ELF3_9BACL</name>
<sequence>MSVILFLSTLGMTKLCFHFVEVGMEPLYYMDEGIIILSFKVRKELGYG</sequence>
<reference evidence="1 2" key="1">
    <citation type="submission" date="2018-03" db="EMBL/GenBank/DDBJ databases">
        <title>Genomic Encyclopedia of Archaeal and Bacterial Type Strains, Phase II (KMG-II): from individual species to whole genera.</title>
        <authorList>
            <person name="Goeker M."/>
        </authorList>
    </citation>
    <scope>NUCLEOTIDE SEQUENCE [LARGE SCALE GENOMIC DNA]</scope>
    <source>
        <strain evidence="1 2">RHA1</strain>
    </source>
</reference>
<comment type="caution">
    <text evidence="1">The sequence shown here is derived from an EMBL/GenBank/DDBJ whole genome shotgun (WGS) entry which is preliminary data.</text>
</comment>
<dbReference type="Proteomes" id="UP000238836">
    <property type="component" value="Unassembled WGS sequence"/>
</dbReference>
<dbReference type="EMBL" id="PVTZ01000011">
    <property type="protein sequence ID" value="PRZ12789.1"/>
    <property type="molecule type" value="Genomic_DNA"/>
</dbReference>